<evidence type="ECO:0000256" key="5">
    <source>
        <dbReference type="ARBA" id="ARBA00023136"/>
    </source>
</evidence>
<evidence type="ECO:0000313" key="7">
    <source>
        <dbReference type="EMBL" id="ABR53949.1"/>
    </source>
</evidence>
<evidence type="ECO:0000256" key="6">
    <source>
        <dbReference type="SAM" id="Phobius"/>
    </source>
</evidence>
<dbReference type="CDD" id="cd16914">
    <property type="entry name" value="EcfT"/>
    <property type="match status" value="1"/>
</dbReference>
<dbReference type="Proteomes" id="UP000001107">
    <property type="component" value="Chromosome"/>
</dbReference>
<dbReference type="InterPro" id="IPR012809">
    <property type="entry name" value="ECF_CbiQ"/>
</dbReference>
<dbReference type="EMBL" id="CP000742">
    <property type="protein sequence ID" value="ABR53949.1"/>
    <property type="molecule type" value="Genomic_DNA"/>
</dbReference>
<evidence type="ECO:0000256" key="3">
    <source>
        <dbReference type="ARBA" id="ARBA00022692"/>
    </source>
</evidence>
<dbReference type="Pfam" id="PF02361">
    <property type="entry name" value="CbiQ"/>
    <property type="match status" value="1"/>
</dbReference>
<feature type="transmembrane region" description="Helical" evidence="6">
    <location>
        <begin position="71"/>
        <end position="88"/>
    </location>
</feature>
<dbReference type="PANTHER" id="PTHR34857">
    <property type="entry name" value="SLL0384 PROTEIN"/>
    <property type="match status" value="1"/>
</dbReference>
<dbReference type="RefSeq" id="WP_011971853.1">
    <property type="nucleotide sequence ID" value="NC_009634.1"/>
</dbReference>
<keyword evidence="3 6" id="KW-0812">Transmembrane</keyword>
<feature type="transmembrane region" description="Helical" evidence="6">
    <location>
        <begin position="108"/>
        <end position="127"/>
    </location>
</feature>
<keyword evidence="2" id="KW-1003">Cell membrane</keyword>
<comment type="subcellular location">
    <subcellularLocation>
        <location evidence="1">Cell membrane</location>
        <topology evidence="1">Multi-pass membrane protein</topology>
    </subcellularLocation>
</comment>
<gene>
    <name evidence="7" type="ordered locus">Mevan_0034</name>
</gene>
<feature type="transmembrane region" description="Helical" evidence="6">
    <location>
        <begin position="148"/>
        <end position="167"/>
    </location>
</feature>
<keyword evidence="5 6" id="KW-0472">Membrane</keyword>
<dbReference type="STRING" id="406327.Mevan_0034"/>
<dbReference type="GO" id="GO:0043190">
    <property type="term" value="C:ATP-binding cassette (ABC) transporter complex"/>
    <property type="evidence" value="ECO:0007669"/>
    <property type="project" value="InterPro"/>
</dbReference>
<dbReference type="OrthoDB" id="51610at2157"/>
<proteinExistence type="predicted"/>
<dbReference type="InterPro" id="IPR003339">
    <property type="entry name" value="ABC/ECF_trnsptr_transmembrane"/>
</dbReference>
<protein>
    <submittedName>
        <fullName evidence="7">Cobalt ABC transporter, inner membrane subunit CbiQ</fullName>
    </submittedName>
</protein>
<dbReference type="AlphaFoldDB" id="A6UN77"/>
<dbReference type="NCBIfam" id="TIGR02454">
    <property type="entry name" value="ECF_T_CbiQ"/>
    <property type="match status" value="1"/>
</dbReference>
<feature type="transmembrane region" description="Helical" evidence="6">
    <location>
        <begin position="235"/>
        <end position="253"/>
    </location>
</feature>
<dbReference type="KEGG" id="mvn:Mevan_0034"/>
<sequence>MHNYLYELEKNTLIKSPIHDLDARVKLIFVILVVLIATIFNHIYIMVLLETYLIILLFFSKIPFLNIVKRILMILPFGIFIALFQPFIRGELVVFNLAGFNVYGEGLYFGTYLFLKFLVSITAIVFLSSTTPMYEVINAGRKLGAPNIISTLLGMMIRYLFLMYSLIESTKIAQTSRALNRKILSYSNILNVFGSLIGLTFLKSYEQGERTYIAMLSRGYSMDTKLTTFNEKIRLNDVIFLIPCLLIVILNYAF</sequence>
<dbReference type="GeneID" id="5325662"/>
<keyword evidence="8" id="KW-1185">Reference proteome</keyword>
<accession>A6UN77</accession>
<dbReference type="GO" id="GO:0006824">
    <property type="term" value="P:cobalt ion transport"/>
    <property type="evidence" value="ECO:0007669"/>
    <property type="project" value="InterPro"/>
</dbReference>
<keyword evidence="4 6" id="KW-1133">Transmembrane helix</keyword>
<organism evidence="7 8">
    <name type="scientific">Methanococcus vannielii (strain ATCC 35089 / DSM 1224 / JCM 13029 / OCM 148 / SB)</name>
    <dbReference type="NCBI Taxonomy" id="406327"/>
    <lineage>
        <taxon>Archaea</taxon>
        <taxon>Methanobacteriati</taxon>
        <taxon>Methanobacteriota</taxon>
        <taxon>Methanomada group</taxon>
        <taxon>Methanococci</taxon>
        <taxon>Methanococcales</taxon>
        <taxon>Methanococcaceae</taxon>
        <taxon>Methanococcus</taxon>
    </lineage>
</organism>
<feature type="transmembrane region" description="Helical" evidence="6">
    <location>
        <begin position="27"/>
        <end position="59"/>
    </location>
</feature>
<evidence type="ECO:0000256" key="2">
    <source>
        <dbReference type="ARBA" id="ARBA00022475"/>
    </source>
</evidence>
<dbReference type="eggNOG" id="arCOG02250">
    <property type="taxonomic scope" value="Archaea"/>
</dbReference>
<dbReference type="InterPro" id="IPR051611">
    <property type="entry name" value="ECF_transporter_component"/>
</dbReference>
<feature type="transmembrane region" description="Helical" evidence="6">
    <location>
        <begin position="183"/>
        <end position="202"/>
    </location>
</feature>
<reference evidence="7" key="1">
    <citation type="submission" date="2007-06" db="EMBL/GenBank/DDBJ databases">
        <title>Complete sequence of Methanococcus vannielii SB.</title>
        <authorList>
            <consortium name="US DOE Joint Genome Institute"/>
            <person name="Copeland A."/>
            <person name="Lucas S."/>
            <person name="Lapidus A."/>
            <person name="Barry K."/>
            <person name="Glavina del Rio T."/>
            <person name="Dalin E."/>
            <person name="Tice H."/>
            <person name="Pitluck S."/>
            <person name="Chain P."/>
            <person name="Malfatti S."/>
            <person name="Shin M."/>
            <person name="Vergez L."/>
            <person name="Schmutz J."/>
            <person name="Larimer F."/>
            <person name="Land M."/>
            <person name="Hauser L."/>
            <person name="Kyrpides N."/>
            <person name="Anderson I."/>
            <person name="Sieprawska-Lupa M."/>
            <person name="Whitman W.B."/>
            <person name="Richardson P."/>
        </authorList>
    </citation>
    <scope>NUCLEOTIDE SEQUENCE [LARGE SCALE GENOMIC DNA]</scope>
    <source>
        <strain evidence="7">SB</strain>
    </source>
</reference>
<dbReference type="PANTHER" id="PTHR34857:SF2">
    <property type="entry name" value="SLL0384 PROTEIN"/>
    <property type="match status" value="1"/>
</dbReference>
<name>A6UN77_METVS</name>
<evidence type="ECO:0000313" key="8">
    <source>
        <dbReference type="Proteomes" id="UP000001107"/>
    </source>
</evidence>
<evidence type="ECO:0000256" key="4">
    <source>
        <dbReference type="ARBA" id="ARBA00022989"/>
    </source>
</evidence>
<dbReference type="HOGENOM" id="CLU_056469_1_2_2"/>
<evidence type="ECO:0000256" key="1">
    <source>
        <dbReference type="ARBA" id="ARBA00004651"/>
    </source>
</evidence>